<name>A0ABY0V6Q0_9ACTO</name>
<sequence>MITPIEWAGALITHTEAGSGTCPLRNNVGYHVGDDAQAVAKRRDHLSKLTGSPLTWMDQTHSTRVHVVDAISDHIDADALVVNLAEGPRTGLAVMVADCVPVCLSAAHGTILAAIHAGRTGLLGGILSATVRRIRRMSAEPISAFVGACICGQCYEVDRALWDDVAAVRPHMCTHTSWGTPGLDLREGVCSELREAGVDTIEHDLRCTRETPALHSYRRDPTCGRQALIISPSLRHAEAT</sequence>
<evidence type="ECO:0000256" key="3">
    <source>
        <dbReference type="ARBA" id="ARBA00007353"/>
    </source>
</evidence>
<organism evidence="12 13">
    <name type="scientific">Schaalia radingae</name>
    <dbReference type="NCBI Taxonomy" id="131110"/>
    <lineage>
        <taxon>Bacteria</taxon>
        <taxon>Bacillati</taxon>
        <taxon>Actinomycetota</taxon>
        <taxon>Actinomycetes</taxon>
        <taxon>Actinomycetales</taxon>
        <taxon>Actinomycetaceae</taxon>
        <taxon>Schaalia</taxon>
    </lineage>
</organism>
<reference evidence="12 13" key="1">
    <citation type="submission" date="2016-10" db="EMBL/GenBank/DDBJ databases">
        <authorList>
            <person name="Varghese N."/>
            <person name="Submissions S."/>
        </authorList>
    </citation>
    <scope>NUCLEOTIDE SEQUENCE [LARGE SCALE GENOMIC DNA]</scope>
    <source>
        <strain evidence="12 13">DSM 9169</strain>
    </source>
</reference>
<dbReference type="PANTHER" id="PTHR30616">
    <property type="entry name" value="UNCHARACTERIZED PROTEIN YFIH"/>
    <property type="match status" value="1"/>
</dbReference>
<evidence type="ECO:0008006" key="14">
    <source>
        <dbReference type="Google" id="ProtNLM"/>
    </source>
</evidence>
<evidence type="ECO:0000256" key="11">
    <source>
        <dbReference type="ARBA" id="ARBA00049893"/>
    </source>
</evidence>
<keyword evidence="7" id="KW-0862">Zinc</keyword>
<dbReference type="InterPro" id="IPR038371">
    <property type="entry name" value="Cu_polyphenol_OxRdtase_sf"/>
</dbReference>
<dbReference type="CDD" id="cd16833">
    <property type="entry name" value="YfiH"/>
    <property type="match status" value="1"/>
</dbReference>
<protein>
    <recommendedName>
        <fullName evidence="14">Purine nucleoside phosphorylase</fullName>
    </recommendedName>
</protein>
<dbReference type="SUPFAM" id="SSF64438">
    <property type="entry name" value="CNF1/YfiH-like putative cysteine hydrolases"/>
    <property type="match status" value="1"/>
</dbReference>
<dbReference type="Pfam" id="PF02578">
    <property type="entry name" value="Cu-oxidase_4"/>
    <property type="match status" value="1"/>
</dbReference>
<accession>A0ABY0V6Q0</accession>
<evidence type="ECO:0000313" key="13">
    <source>
        <dbReference type="Proteomes" id="UP000198976"/>
    </source>
</evidence>
<evidence type="ECO:0000256" key="5">
    <source>
        <dbReference type="ARBA" id="ARBA00022723"/>
    </source>
</evidence>
<dbReference type="Gene3D" id="3.60.140.10">
    <property type="entry name" value="CNF1/YfiH-like putative cysteine hydrolases"/>
    <property type="match status" value="1"/>
</dbReference>
<evidence type="ECO:0000256" key="2">
    <source>
        <dbReference type="ARBA" id="ARBA00003215"/>
    </source>
</evidence>
<comment type="function">
    <text evidence="2">Purine nucleoside enzyme that catalyzes the phosphorolysis of adenosine and inosine nucleosides, yielding D-ribose 1-phosphate and the respective free bases, adenine and hypoxanthine. Also catalyzes the phosphorolysis of S-methyl-5'-thioadenosine into adenine and S-methyl-5-thio-alpha-D-ribose 1-phosphate. Also has adenosine deaminase activity.</text>
</comment>
<keyword evidence="6" id="KW-0378">Hydrolase</keyword>
<dbReference type="RefSeq" id="WP_257590405.1">
    <property type="nucleotide sequence ID" value="NZ_LT629792.1"/>
</dbReference>
<proteinExistence type="inferred from homology"/>
<evidence type="ECO:0000256" key="9">
    <source>
        <dbReference type="ARBA" id="ARBA00047989"/>
    </source>
</evidence>
<evidence type="ECO:0000256" key="1">
    <source>
        <dbReference type="ARBA" id="ARBA00000553"/>
    </source>
</evidence>
<keyword evidence="8" id="KW-0186">Copper</keyword>
<evidence type="ECO:0000256" key="8">
    <source>
        <dbReference type="ARBA" id="ARBA00023008"/>
    </source>
</evidence>
<comment type="catalytic activity">
    <reaction evidence="9">
        <text>adenosine + H2O + H(+) = inosine + NH4(+)</text>
        <dbReference type="Rhea" id="RHEA:24408"/>
        <dbReference type="ChEBI" id="CHEBI:15377"/>
        <dbReference type="ChEBI" id="CHEBI:15378"/>
        <dbReference type="ChEBI" id="CHEBI:16335"/>
        <dbReference type="ChEBI" id="CHEBI:17596"/>
        <dbReference type="ChEBI" id="CHEBI:28938"/>
        <dbReference type="EC" id="3.5.4.4"/>
    </reaction>
    <physiologicalReaction direction="left-to-right" evidence="9">
        <dbReference type="Rhea" id="RHEA:24409"/>
    </physiologicalReaction>
</comment>
<evidence type="ECO:0000313" key="12">
    <source>
        <dbReference type="EMBL" id="SDT91288.1"/>
    </source>
</evidence>
<dbReference type="Proteomes" id="UP000198976">
    <property type="component" value="Chromosome I"/>
</dbReference>
<evidence type="ECO:0000256" key="7">
    <source>
        <dbReference type="ARBA" id="ARBA00022833"/>
    </source>
</evidence>
<dbReference type="InterPro" id="IPR011324">
    <property type="entry name" value="Cytotoxic_necrot_fac-like_cat"/>
</dbReference>
<gene>
    <name evidence="12" type="ORF">SAMN04489714_0827</name>
</gene>
<evidence type="ECO:0000256" key="4">
    <source>
        <dbReference type="ARBA" id="ARBA00022679"/>
    </source>
</evidence>
<keyword evidence="13" id="KW-1185">Reference proteome</keyword>
<evidence type="ECO:0000256" key="10">
    <source>
        <dbReference type="ARBA" id="ARBA00048968"/>
    </source>
</evidence>
<evidence type="ECO:0000256" key="6">
    <source>
        <dbReference type="ARBA" id="ARBA00022801"/>
    </source>
</evidence>
<comment type="catalytic activity">
    <reaction evidence="1">
        <text>inosine + phosphate = alpha-D-ribose 1-phosphate + hypoxanthine</text>
        <dbReference type="Rhea" id="RHEA:27646"/>
        <dbReference type="ChEBI" id="CHEBI:17368"/>
        <dbReference type="ChEBI" id="CHEBI:17596"/>
        <dbReference type="ChEBI" id="CHEBI:43474"/>
        <dbReference type="ChEBI" id="CHEBI:57720"/>
        <dbReference type="EC" id="2.4.2.1"/>
    </reaction>
    <physiologicalReaction direction="left-to-right" evidence="1">
        <dbReference type="Rhea" id="RHEA:27647"/>
    </physiologicalReaction>
</comment>
<dbReference type="EMBL" id="LT629792">
    <property type="protein sequence ID" value="SDT91288.1"/>
    <property type="molecule type" value="Genomic_DNA"/>
</dbReference>
<comment type="similarity">
    <text evidence="3">Belongs to the purine nucleoside phosphorylase YfiH/LACC1 family.</text>
</comment>
<comment type="catalytic activity">
    <reaction evidence="11">
        <text>S-methyl-5'-thioadenosine + phosphate = 5-(methylsulfanyl)-alpha-D-ribose 1-phosphate + adenine</text>
        <dbReference type="Rhea" id="RHEA:11852"/>
        <dbReference type="ChEBI" id="CHEBI:16708"/>
        <dbReference type="ChEBI" id="CHEBI:17509"/>
        <dbReference type="ChEBI" id="CHEBI:43474"/>
        <dbReference type="ChEBI" id="CHEBI:58533"/>
        <dbReference type="EC" id="2.4.2.28"/>
    </reaction>
    <physiologicalReaction direction="left-to-right" evidence="11">
        <dbReference type="Rhea" id="RHEA:11853"/>
    </physiologicalReaction>
</comment>
<comment type="catalytic activity">
    <reaction evidence="10">
        <text>adenosine + phosphate = alpha-D-ribose 1-phosphate + adenine</text>
        <dbReference type="Rhea" id="RHEA:27642"/>
        <dbReference type="ChEBI" id="CHEBI:16335"/>
        <dbReference type="ChEBI" id="CHEBI:16708"/>
        <dbReference type="ChEBI" id="CHEBI:43474"/>
        <dbReference type="ChEBI" id="CHEBI:57720"/>
        <dbReference type="EC" id="2.4.2.1"/>
    </reaction>
    <physiologicalReaction direction="left-to-right" evidence="10">
        <dbReference type="Rhea" id="RHEA:27643"/>
    </physiologicalReaction>
</comment>
<keyword evidence="4" id="KW-0808">Transferase</keyword>
<dbReference type="InterPro" id="IPR003730">
    <property type="entry name" value="Cu_polyphenol_OxRdtase"/>
</dbReference>
<keyword evidence="5" id="KW-0479">Metal-binding</keyword>
<dbReference type="PANTHER" id="PTHR30616:SF2">
    <property type="entry name" value="PURINE NUCLEOSIDE PHOSPHORYLASE LACC1"/>
    <property type="match status" value="1"/>
</dbReference>